<protein>
    <submittedName>
        <fullName evidence="1">Uncharacterized protein</fullName>
    </submittedName>
</protein>
<comment type="caution">
    <text evidence="1">The sequence shown here is derived from an EMBL/GenBank/DDBJ whole genome shotgun (WGS) entry which is preliminary data.</text>
</comment>
<accession>A0ACB8Z089</accession>
<keyword evidence="2" id="KW-1185">Reference proteome</keyword>
<gene>
    <name evidence="1" type="ORF">L2E82_48990</name>
</gene>
<evidence type="ECO:0000313" key="2">
    <source>
        <dbReference type="Proteomes" id="UP001055811"/>
    </source>
</evidence>
<reference evidence="2" key="1">
    <citation type="journal article" date="2022" name="Mol. Ecol. Resour.">
        <title>The genomes of chicory, endive, great burdock and yacon provide insights into Asteraceae palaeo-polyploidization history and plant inulin production.</title>
        <authorList>
            <person name="Fan W."/>
            <person name="Wang S."/>
            <person name="Wang H."/>
            <person name="Wang A."/>
            <person name="Jiang F."/>
            <person name="Liu H."/>
            <person name="Zhao H."/>
            <person name="Xu D."/>
            <person name="Zhang Y."/>
        </authorList>
    </citation>
    <scope>NUCLEOTIDE SEQUENCE [LARGE SCALE GENOMIC DNA]</scope>
    <source>
        <strain evidence="2">cv. Punajuju</strain>
    </source>
</reference>
<proteinExistence type="predicted"/>
<name>A0ACB8Z089_CICIN</name>
<sequence>MYGIETAIKMCGIETSTELDYLPPLPSSINNRTTSRLHPTVSSDLYLSIATGQSIPLGPSPSASLDLYLSIATDDGGFILTPSKSLSLSGTFGIWSPVRESRWSPLCFTGDSFNRIRPSK</sequence>
<organism evidence="1 2">
    <name type="scientific">Cichorium intybus</name>
    <name type="common">Chicory</name>
    <dbReference type="NCBI Taxonomy" id="13427"/>
    <lineage>
        <taxon>Eukaryota</taxon>
        <taxon>Viridiplantae</taxon>
        <taxon>Streptophyta</taxon>
        <taxon>Embryophyta</taxon>
        <taxon>Tracheophyta</taxon>
        <taxon>Spermatophyta</taxon>
        <taxon>Magnoliopsida</taxon>
        <taxon>eudicotyledons</taxon>
        <taxon>Gunneridae</taxon>
        <taxon>Pentapetalae</taxon>
        <taxon>asterids</taxon>
        <taxon>campanulids</taxon>
        <taxon>Asterales</taxon>
        <taxon>Asteraceae</taxon>
        <taxon>Cichorioideae</taxon>
        <taxon>Cichorieae</taxon>
        <taxon>Cichoriinae</taxon>
        <taxon>Cichorium</taxon>
    </lineage>
</organism>
<reference evidence="1 2" key="2">
    <citation type="journal article" date="2022" name="Mol. Ecol. Resour.">
        <title>The genomes of chicory, endive, great burdock and yacon provide insights into Asteraceae paleo-polyploidization history and plant inulin production.</title>
        <authorList>
            <person name="Fan W."/>
            <person name="Wang S."/>
            <person name="Wang H."/>
            <person name="Wang A."/>
            <person name="Jiang F."/>
            <person name="Liu H."/>
            <person name="Zhao H."/>
            <person name="Xu D."/>
            <person name="Zhang Y."/>
        </authorList>
    </citation>
    <scope>NUCLEOTIDE SEQUENCE [LARGE SCALE GENOMIC DNA]</scope>
    <source>
        <strain evidence="2">cv. Punajuju</strain>
        <tissue evidence="1">Leaves</tissue>
    </source>
</reference>
<evidence type="ECO:0000313" key="1">
    <source>
        <dbReference type="EMBL" id="KAI3690783.1"/>
    </source>
</evidence>
<dbReference type="EMBL" id="CM042017">
    <property type="protein sequence ID" value="KAI3690783.1"/>
    <property type="molecule type" value="Genomic_DNA"/>
</dbReference>
<dbReference type="Proteomes" id="UP001055811">
    <property type="component" value="Linkage Group LG09"/>
</dbReference>